<feature type="domain" description="CAAX prenyl protease 2/Lysostaphin resistance protein A-like" evidence="2">
    <location>
        <begin position="127"/>
        <end position="210"/>
    </location>
</feature>
<dbReference type="GO" id="GO:0006508">
    <property type="term" value="P:proteolysis"/>
    <property type="evidence" value="ECO:0007669"/>
    <property type="project" value="UniProtKB-KW"/>
</dbReference>
<reference evidence="3 4" key="1">
    <citation type="submission" date="2019-12" db="EMBL/GenBank/DDBJ databases">
        <title>Novel species isolated from a subtropical stream in China.</title>
        <authorList>
            <person name="Lu H."/>
        </authorList>
    </citation>
    <scope>NUCLEOTIDE SEQUENCE [LARGE SCALE GENOMIC DNA]</scope>
    <source>
        <strain evidence="3 4">FT134W</strain>
    </source>
</reference>
<evidence type="ECO:0000313" key="4">
    <source>
        <dbReference type="Proteomes" id="UP000469734"/>
    </source>
</evidence>
<keyword evidence="3" id="KW-0645">Protease</keyword>
<dbReference type="Proteomes" id="UP000469734">
    <property type="component" value="Unassembled WGS sequence"/>
</dbReference>
<keyword evidence="1" id="KW-1133">Transmembrane helix</keyword>
<evidence type="ECO:0000259" key="2">
    <source>
        <dbReference type="Pfam" id="PF02517"/>
    </source>
</evidence>
<dbReference type="Pfam" id="PF02517">
    <property type="entry name" value="Rce1-like"/>
    <property type="match status" value="1"/>
</dbReference>
<dbReference type="GO" id="GO:0080120">
    <property type="term" value="P:CAAX-box protein maturation"/>
    <property type="evidence" value="ECO:0007669"/>
    <property type="project" value="UniProtKB-ARBA"/>
</dbReference>
<protein>
    <submittedName>
        <fullName evidence="3">CPBP family intramembrane metalloprotease</fullName>
    </submittedName>
</protein>
<keyword evidence="1" id="KW-0472">Membrane</keyword>
<dbReference type="InterPro" id="IPR003675">
    <property type="entry name" value="Rce1/LyrA-like_dom"/>
</dbReference>
<feature type="transmembrane region" description="Helical" evidence="1">
    <location>
        <begin position="127"/>
        <end position="143"/>
    </location>
</feature>
<name>A0A7X4KHE3_9BURK</name>
<dbReference type="RefSeq" id="WP_161049927.1">
    <property type="nucleotide sequence ID" value="NZ_WWCR01000007.1"/>
</dbReference>
<sequence length="234" mass="25399">MIDLALAFYLVLILPSQQLWRSIRKSDKPKRSREQRYLATIRSIGMTLIALVAACWWSGHTASDLGLGVPTSGAALWCLLIPILGLPLLHYAGKAREAKMPAAKVAEMYEQVRASDALPRTPGEMKLFVLTTLFIGGGWELLYRGFLTLVLMPLVGAWGAVLIAGVAYGAGHGYSNPRQITLSIVSAILFSVGYVLTGSLWWLIVVHVGIPLMGAISCYKILNQQPNGEAHAIS</sequence>
<accession>A0A7X4KHE3</accession>
<feature type="transmembrane region" description="Helical" evidence="1">
    <location>
        <begin position="74"/>
        <end position="92"/>
    </location>
</feature>
<comment type="caution">
    <text evidence="3">The sequence shown here is derived from an EMBL/GenBank/DDBJ whole genome shotgun (WGS) entry which is preliminary data.</text>
</comment>
<feature type="transmembrane region" description="Helical" evidence="1">
    <location>
        <begin position="149"/>
        <end position="168"/>
    </location>
</feature>
<keyword evidence="3" id="KW-0378">Hydrolase</keyword>
<feature type="transmembrane region" description="Helical" evidence="1">
    <location>
        <begin position="180"/>
        <end position="196"/>
    </location>
</feature>
<feature type="transmembrane region" description="Helical" evidence="1">
    <location>
        <begin position="44"/>
        <end position="62"/>
    </location>
</feature>
<evidence type="ECO:0000256" key="1">
    <source>
        <dbReference type="SAM" id="Phobius"/>
    </source>
</evidence>
<evidence type="ECO:0000313" key="3">
    <source>
        <dbReference type="EMBL" id="MYM72443.1"/>
    </source>
</evidence>
<dbReference type="EMBL" id="WWCR01000007">
    <property type="protein sequence ID" value="MYM72443.1"/>
    <property type="molecule type" value="Genomic_DNA"/>
</dbReference>
<organism evidence="3 4">
    <name type="scientific">Duganella margarita</name>
    <dbReference type="NCBI Taxonomy" id="2692170"/>
    <lineage>
        <taxon>Bacteria</taxon>
        <taxon>Pseudomonadati</taxon>
        <taxon>Pseudomonadota</taxon>
        <taxon>Betaproteobacteria</taxon>
        <taxon>Burkholderiales</taxon>
        <taxon>Oxalobacteraceae</taxon>
        <taxon>Telluria group</taxon>
        <taxon>Duganella</taxon>
    </lineage>
</organism>
<dbReference type="GO" id="GO:0008237">
    <property type="term" value="F:metallopeptidase activity"/>
    <property type="evidence" value="ECO:0007669"/>
    <property type="project" value="UniProtKB-KW"/>
</dbReference>
<proteinExistence type="predicted"/>
<dbReference type="GO" id="GO:0004175">
    <property type="term" value="F:endopeptidase activity"/>
    <property type="evidence" value="ECO:0007669"/>
    <property type="project" value="UniProtKB-ARBA"/>
</dbReference>
<keyword evidence="3" id="KW-0482">Metalloprotease</keyword>
<keyword evidence="1" id="KW-0812">Transmembrane</keyword>
<dbReference type="AlphaFoldDB" id="A0A7X4KHE3"/>
<gene>
    <name evidence="3" type="ORF">GTP56_09570</name>
</gene>